<sequence length="209" mass="21571">MATRYLRSDNDSSFVAGHKLQSSRHRALSLIPPTSGIDCGLPGALCSRGTMPATSAGRPARSLSGRLDERGGKRIGCGRSNSLGYFDVIEDVAEGGDQGQASAAPGASGAGFSGGERGIGAAASLASCQTWEQSEAAAGPKLQRLVGRTITQFSLDSGLVPYDALPVSGGKIFLVQNGACRLWLEATPEGTGSTADNWRITNVRWSGPC</sequence>
<protein>
    <submittedName>
        <fullName evidence="1">Uncharacterized protein</fullName>
    </submittedName>
</protein>
<dbReference type="AlphaFoldDB" id="Q6N169"/>
<dbReference type="STRING" id="258594.RPA4540"/>
<dbReference type="HOGENOM" id="CLU_1314587_0_0_5"/>
<reference evidence="1" key="1">
    <citation type="journal article" date="2004" name="Nat. Biotechnol.">
        <title>Complete genome sequence of the metabolically versatile photosynthetic bacterium Rhodopseudomonas palustris.</title>
        <authorList>
            <person name="Larimer F.W."/>
            <person name="Chain P."/>
            <person name="Hauser L."/>
            <person name="Lamerdin J."/>
            <person name="Malfatti S."/>
            <person name="Do L."/>
            <person name="Land M.L."/>
            <person name="Pelletier D.A."/>
            <person name="Beatty J.T."/>
            <person name="Lang A.S."/>
            <person name="Tabita F.R."/>
            <person name="Gibson J.L."/>
            <person name="Hanson T.E."/>
            <person name="Bobst C."/>
            <person name="Torres J.L."/>
            <person name="Peres C."/>
            <person name="Harrison F.H."/>
            <person name="Gibson J."/>
            <person name="Harwood C.S."/>
        </authorList>
    </citation>
    <scope>NUCLEOTIDE SEQUENCE [LARGE SCALE GENOMIC DNA]</scope>
    <source>
        <strain evidence="1">CGA009</strain>
    </source>
</reference>
<dbReference type="EMBL" id="BX572607">
    <property type="protein sequence ID" value="CAE29980.1"/>
    <property type="molecule type" value="Genomic_DNA"/>
</dbReference>
<gene>
    <name evidence="1" type="ordered locus">RPA4540</name>
</gene>
<evidence type="ECO:0000313" key="1">
    <source>
        <dbReference type="EMBL" id="CAE29980.1"/>
    </source>
</evidence>
<accession>Q6N169</accession>
<proteinExistence type="predicted"/>
<organism evidence="1">
    <name type="scientific">Rhodopseudomonas palustris (strain ATCC BAA-98 / CGA009)</name>
    <dbReference type="NCBI Taxonomy" id="258594"/>
    <lineage>
        <taxon>Bacteria</taxon>
        <taxon>Pseudomonadati</taxon>
        <taxon>Pseudomonadota</taxon>
        <taxon>Alphaproteobacteria</taxon>
        <taxon>Hyphomicrobiales</taxon>
        <taxon>Nitrobacteraceae</taxon>
        <taxon>Rhodopseudomonas</taxon>
    </lineage>
</organism>
<name>Q6N169_RHOPA</name>